<evidence type="ECO:0000313" key="1">
    <source>
        <dbReference type="EMBL" id="CAG5090560.1"/>
    </source>
</evidence>
<gene>
    <name evidence="1" type="ORF">HICCMSTLAB_LOCUS5678</name>
</gene>
<reference evidence="1" key="1">
    <citation type="submission" date="2021-04" db="EMBL/GenBank/DDBJ databases">
        <authorList>
            <person name="Chebbi M.A.C M."/>
        </authorList>
    </citation>
    <scope>NUCLEOTIDE SEQUENCE</scope>
</reference>
<protein>
    <submittedName>
        <fullName evidence="1">Uncharacterized protein</fullName>
    </submittedName>
</protein>
<dbReference type="Proteomes" id="UP000786811">
    <property type="component" value="Unassembled WGS sequence"/>
</dbReference>
<name>A0A8J2HAG0_COTCN</name>
<sequence length="101" mass="11630">MASRQQFSDLLLYPRTMVSEKKNLQANISLLCWYSNKFMQLSRANAFQNCIKTGSIINEGHIDLRNFLHDAKKMLIEKIQTTLKSEGSIKVSTTLICKFEN</sequence>
<keyword evidence="2" id="KW-1185">Reference proteome</keyword>
<dbReference type="OrthoDB" id="7694315at2759"/>
<accession>A0A8J2HAG0</accession>
<proteinExistence type="predicted"/>
<dbReference type="AlphaFoldDB" id="A0A8J2HAG0"/>
<comment type="caution">
    <text evidence="1">The sequence shown here is derived from an EMBL/GenBank/DDBJ whole genome shotgun (WGS) entry which is preliminary data.</text>
</comment>
<evidence type="ECO:0000313" key="2">
    <source>
        <dbReference type="Proteomes" id="UP000786811"/>
    </source>
</evidence>
<organism evidence="1 2">
    <name type="scientific">Cotesia congregata</name>
    <name type="common">Parasitoid wasp</name>
    <name type="synonym">Apanteles congregatus</name>
    <dbReference type="NCBI Taxonomy" id="51543"/>
    <lineage>
        <taxon>Eukaryota</taxon>
        <taxon>Metazoa</taxon>
        <taxon>Ecdysozoa</taxon>
        <taxon>Arthropoda</taxon>
        <taxon>Hexapoda</taxon>
        <taxon>Insecta</taxon>
        <taxon>Pterygota</taxon>
        <taxon>Neoptera</taxon>
        <taxon>Endopterygota</taxon>
        <taxon>Hymenoptera</taxon>
        <taxon>Apocrita</taxon>
        <taxon>Ichneumonoidea</taxon>
        <taxon>Braconidae</taxon>
        <taxon>Microgastrinae</taxon>
        <taxon>Cotesia</taxon>
    </lineage>
</organism>
<dbReference type="EMBL" id="CAJNRD030001119">
    <property type="protein sequence ID" value="CAG5090560.1"/>
    <property type="molecule type" value="Genomic_DNA"/>
</dbReference>